<keyword evidence="1" id="KW-1133">Transmembrane helix</keyword>
<keyword evidence="3" id="KW-1185">Reference proteome</keyword>
<dbReference type="InParanoid" id="A0A067M7Y3"/>
<proteinExistence type="predicted"/>
<reference evidence="3" key="1">
    <citation type="journal article" date="2014" name="Proc. Natl. Acad. Sci. U.S.A.">
        <title>Extensive sampling of basidiomycete genomes demonstrates inadequacy of the white-rot/brown-rot paradigm for wood decay fungi.</title>
        <authorList>
            <person name="Riley R."/>
            <person name="Salamov A.A."/>
            <person name="Brown D.W."/>
            <person name="Nagy L.G."/>
            <person name="Floudas D."/>
            <person name="Held B.W."/>
            <person name="Levasseur A."/>
            <person name="Lombard V."/>
            <person name="Morin E."/>
            <person name="Otillar R."/>
            <person name="Lindquist E.A."/>
            <person name="Sun H."/>
            <person name="LaButti K.M."/>
            <person name="Schmutz J."/>
            <person name="Jabbour D."/>
            <person name="Luo H."/>
            <person name="Baker S.E."/>
            <person name="Pisabarro A.G."/>
            <person name="Walton J.D."/>
            <person name="Blanchette R.A."/>
            <person name="Henrissat B."/>
            <person name="Martin F."/>
            <person name="Cullen D."/>
            <person name="Hibbett D.S."/>
            <person name="Grigoriev I.V."/>
        </authorList>
    </citation>
    <scope>NUCLEOTIDE SEQUENCE [LARGE SCALE GENOMIC DNA]</scope>
    <source>
        <strain evidence="3">FD-172 SS1</strain>
    </source>
</reference>
<dbReference type="AlphaFoldDB" id="A0A067M7Y3"/>
<evidence type="ECO:0000256" key="1">
    <source>
        <dbReference type="SAM" id="Phobius"/>
    </source>
</evidence>
<gene>
    <name evidence="2" type="ORF">BOTBODRAFT_587391</name>
</gene>
<keyword evidence="1" id="KW-0812">Transmembrane</keyword>
<feature type="transmembrane region" description="Helical" evidence="1">
    <location>
        <begin position="20"/>
        <end position="40"/>
    </location>
</feature>
<protein>
    <submittedName>
        <fullName evidence="2">Uncharacterized protein</fullName>
    </submittedName>
</protein>
<sequence>MVSRSTLIGTRIGMALPSHGLKLPTALCSHAITIAGYILISKTLGRNRHATRQARARWNMGEAFFYGQWKEGLGAFGMLDKTRPRSGLCFESAGYTAYRLPPGFHMVFPGDVGGGIGAVLPQKFLHLLRRLSIWWSRDNNGG</sequence>
<name>A0A067M7Y3_BOTB1</name>
<organism evidence="2 3">
    <name type="scientific">Botryobasidium botryosum (strain FD-172 SS1)</name>
    <dbReference type="NCBI Taxonomy" id="930990"/>
    <lineage>
        <taxon>Eukaryota</taxon>
        <taxon>Fungi</taxon>
        <taxon>Dikarya</taxon>
        <taxon>Basidiomycota</taxon>
        <taxon>Agaricomycotina</taxon>
        <taxon>Agaricomycetes</taxon>
        <taxon>Cantharellales</taxon>
        <taxon>Botryobasidiaceae</taxon>
        <taxon>Botryobasidium</taxon>
    </lineage>
</organism>
<evidence type="ECO:0000313" key="3">
    <source>
        <dbReference type="Proteomes" id="UP000027195"/>
    </source>
</evidence>
<dbReference type="HOGENOM" id="CLU_1815500_0_0_1"/>
<dbReference type="Proteomes" id="UP000027195">
    <property type="component" value="Unassembled WGS sequence"/>
</dbReference>
<evidence type="ECO:0000313" key="2">
    <source>
        <dbReference type="EMBL" id="KDQ07977.1"/>
    </source>
</evidence>
<dbReference type="EMBL" id="KL198097">
    <property type="protein sequence ID" value="KDQ07977.1"/>
    <property type="molecule type" value="Genomic_DNA"/>
</dbReference>
<accession>A0A067M7Y3</accession>
<keyword evidence="1" id="KW-0472">Membrane</keyword>